<dbReference type="GO" id="GO:0004386">
    <property type="term" value="F:helicase activity"/>
    <property type="evidence" value="ECO:0007669"/>
    <property type="project" value="UniProtKB-KW"/>
</dbReference>
<keyword evidence="1" id="KW-1133">Transmembrane helix</keyword>
<evidence type="ECO:0000259" key="2">
    <source>
        <dbReference type="SMART" id="SM00487"/>
    </source>
</evidence>
<dbReference type="SMART" id="SM00487">
    <property type="entry name" value="DEXDc"/>
    <property type="match status" value="1"/>
</dbReference>
<keyword evidence="3" id="KW-0378">Hydrolase</keyword>
<feature type="transmembrane region" description="Helical" evidence="1">
    <location>
        <begin position="60"/>
        <end position="82"/>
    </location>
</feature>
<sequence length="884" mass="101738">MAFLYTKMDDLREYGYISEMPSYIPNNLNPAFELRPYQIAAFENFITHFESPKCPRPTQVLFHMATGSGKTLIMAGLMLYLYKKGYRNFLFFVNLSTIVKKTEDNFLNAASSKYLFADEIVLEGERIPIKKVNNFQSTDPDAINICFSTTQGLHTDMWFTKENGISFDDFDDVKTVLISDEAHHLNVTTKRPSQEEKENYHSWEQTVKSIFGRNNENVLLEFTATCDLANPQIRAEYENKIIFDYPLHKFRADLYSKEIKTLRSDMDIMDRAIQALVLSQYRLKVFQDNHLSIKPVVLFKSAKIADSKAFMAAFIEAVKKLNGSTIERISALIDNPTMHQAYDYFSASGITFDMLAQELREDFSEEHCVSVNDDKEADMKQILLNSLEDASNPYRAIFEVKKLDEGWDVLNLFDIVRLYETRQSGGKSISSATVSEAQLIGRGARYCPFKINDEQTKFQRKYDNDVENELRICEELYYHCQNDSRYIGELHNALREIGIEPDKTITKHYILKDDFKQDDLYKTGLIFLNDRVVKSRSEVKELLPSIRDKIYSVTLATGQSGEDIILDNEQSVAVDGKTKTKLYTTTIGKIANINYAIVNKALAKIPVYKFNTLKSRFPNLKSTREFITSGSYLGNIKIDIRSKYDVPLVTILSTVVTSVLTKIAASISTIEEEYEGTKDFRAVNIHDVFRDKAVNYTNIVDGGIGVSQNDDTVPDTMRIDLKGEDWFAFTDNYGTSEEKAFVSYFRDHVDELKSIYSKVYLVRNERQMHIYSFDGGERFEPDYVLFLQKDNADGFEQMQVFIEPKGTHLLESDGWKEDFLLQLKENAIPIKTFVDDNNYHIWGFHFFNRDVRGAEFSADFEMLQKPEDHLKVLNAYAKGIVNSN</sequence>
<dbReference type="CDD" id="cd18785">
    <property type="entry name" value="SF2_C"/>
    <property type="match status" value="1"/>
</dbReference>
<reference evidence="3 4" key="1">
    <citation type="submission" date="2024-03" db="EMBL/GenBank/DDBJ databases">
        <title>Human intestinal bacterial collection.</title>
        <authorList>
            <person name="Pauvert C."/>
            <person name="Hitch T.C.A."/>
            <person name="Clavel T."/>
        </authorList>
    </citation>
    <scope>NUCLEOTIDE SEQUENCE [LARGE SCALE GENOMIC DNA]</scope>
    <source>
        <strain evidence="3 4">CLA-AA-H255</strain>
    </source>
</reference>
<keyword evidence="3" id="KW-0547">Nucleotide-binding</keyword>
<proteinExistence type="predicted"/>
<dbReference type="Proteomes" id="UP001442364">
    <property type="component" value="Unassembled WGS sequence"/>
</dbReference>
<keyword evidence="3" id="KW-0067">ATP-binding</keyword>
<dbReference type="InterPro" id="IPR027417">
    <property type="entry name" value="P-loop_NTPase"/>
</dbReference>
<evidence type="ECO:0000313" key="3">
    <source>
        <dbReference type="EMBL" id="MEQ2379668.1"/>
    </source>
</evidence>
<evidence type="ECO:0000256" key="1">
    <source>
        <dbReference type="SAM" id="Phobius"/>
    </source>
</evidence>
<dbReference type="RefSeq" id="WP_349153570.1">
    <property type="nucleotide sequence ID" value="NZ_JBBMER010000004.1"/>
</dbReference>
<name>A0ABV1BW07_9FIRM</name>
<dbReference type="EMBL" id="JBBMER010000004">
    <property type="protein sequence ID" value="MEQ2379668.1"/>
    <property type="molecule type" value="Genomic_DNA"/>
</dbReference>
<evidence type="ECO:0000313" key="4">
    <source>
        <dbReference type="Proteomes" id="UP001442364"/>
    </source>
</evidence>
<keyword evidence="4" id="KW-1185">Reference proteome</keyword>
<keyword evidence="1" id="KW-0812">Transmembrane</keyword>
<protein>
    <submittedName>
        <fullName evidence="3">DEAD/DEAH box helicase family protein</fullName>
    </submittedName>
</protein>
<dbReference type="InterPro" id="IPR050742">
    <property type="entry name" value="Helicase_Restrict-Modif_Enz"/>
</dbReference>
<organism evidence="3 4">
    <name type="scientific">[Lactobacillus] rogosae</name>
    <dbReference type="NCBI Taxonomy" id="706562"/>
    <lineage>
        <taxon>Bacteria</taxon>
        <taxon>Bacillati</taxon>
        <taxon>Bacillota</taxon>
        <taxon>Clostridia</taxon>
        <taxon>Lachnospirales</taxon>
        <taxon>Lachnospiraceae</taxon>
        <taxon>Lachnospira</taxon>
    </lineage>
</organism>
<dbReference type="InterPro" id="IPR006935">
    <property type="entry name" value="Helicase/UvrB_N"/>
</dbReference>
<dbReference type="SUPFAM" id="SSF52540">
    <property type="entry name" value="P-loop containing nucleoside triphosphate hydrolases"/>
    <property type="match status" value="2"/>
</dbReference>
<dbReference type="Pfam" id="PF04851">
    <property type="entry name" value="ResIII"/>
    <property type="match status" value="1"/>
</dbReference>
<accession>A0ABV1BW07</accession>
<dbReference type="PANTHER" id="PTHR47396:SF1">
    <property type="entry name" value="ATP-DEPENDENT HELICASE IRC3-RELATED"/>
    <property type="match status" value="1"/>
</dbReference>
<dbReference type="PANTHER" id="PTHR47396">
    <property type="entry name" value="TYPE I RESTRICTION ENZYME ECOKI R PROTEIN"/>
    <property type="match status" value="1"/>
</dbReference>
<gene>
    <name evidence="3" type="ORF">WMO14_07220</name>
</gene>
<dbReference type="InterPro" id="IPR014001">
    <property type="entry name" value="Helicase_ATP-bd"/>
</dbReference>
<keyword evidence="3" id="KW-0347">Helicase</keyword>
<dbReference type="Gene3D" id="3.40.50.300">
    <property type="entry name" value="P-loop containing nucleotide triphosphate hydrolases"/>
    <property type="match status" value="1"/>
</dbReference>
<keyword evidence="1" id="KW-0472">Membrane</keyword>
<comment type="caution">
    <text evidence="3">The sequence shown here is derived from an EMBL/GenBank/DDBJ whole genome shotgun (WGS) entry which is preliminary data.</text>
</comment>
<feature type="domain" description="Helicase ATP-binding" evidence="2">
    <location>
        <begin position="30"/>
        <end position="260"/>
    </location>
</feature>